<name>A0AAD5QLM9_PARTN</name>
<evidence type="ECO:0000313" key="2">
    <source>
        <dbReference type="EMBL" id="KAJ1353470.1"/>
    </source>
</evidence>
<reference evidence="2" key="1">
    <citation type="submission" date="2021-06" db="EMBL/GenBank/DDBJ databases">
        <title>Parelaphostrongylus tenuis whole genome reference sequence.</title>
        <authorList>
            <person name="Garwood T.J."/>
            <person name="Larsen P.A."/>
            <person name="Fountain-Jones N.M."/>
            <person name="Garbe J.R."/>
            <person name="Macchietto M.G."/>
            <person name="Kania S.A."/>
            <person name="Gerhold R.W."/>
            <person name="Richards J.E."/>
            <person name="Wolf T.M."/>
        </authorList>
    </citation>
    <scope>NUCLEOTIDE SEQUENCE</scope>
    <source>
        <strain evidence="2">MNPRO001-30</strain>
        <tissue evidence="2">Meninges</tissue>
    </source>
</reference>
<evidence type="ECO:0000256" key="1">
    <source>
        <dbReference type="SAM" id="SignalP"/>
    </source>
</evidence>
<comment type="caution">
    <text evidence="2">The sequence shown here is derived from an EMBL/GenBank/DDBJ whole genome shotgun (WGS) entry which is preliminary data.</text>
</comment>
<feature type="signal peptide" evidence="1">
    <location>
        <begin position="1"/>
        <end position="16"/>
    </location>
</feature>
<feature type="chain" id="PRO_5042116660" evidence="1">
    <location>
        <begin position="17"/>
        <end position="105"/>
    </location>
</feature>
<proteinExistence type="predicted"/>
<organism evidence="2 3">
    <name type="scientific">Parelaphostrongylus tenuis</name>
    <name type="common">Meningeal worm</name>
    <dbReference type="NCBI Taxonomy" id="148309"/>
    <lineage>
        <taxon>Eukaryota</taxon>
        <taxon>Metazoa</taxon>
        <taxon>Ecdysozoa</taxon>
        <taxon>Nematoda</taxon>
        <taxon>Chromadorea</taxon>
        <taxon>Rhabditida</taxon>
        <taxon>Rhabditina</taxon>
        <taxon>Rhabditomorpha</taxon>
        <taxon>Strongyloidea</taxon>
        <taxon>Metastrongylidae</taxon>
        <taxon>Parelaphostrongylus</taxon>
    </lineage>
</organism>
<dbReference type="Proteomes" id="UP001196413">
    <property type="component" value="Unassembled WGS sequence"/>
</dbReference>
<keyword evidence="1" id="KW-0732">Signal</keyword>
<accession>A0AAD5QLM9</accession>
<dbReference type="EMBL" id="JAHQIW010001717">
    <property type="protein sequence ID" value="KAJ1353470.1"/>
    <property type="molecule type" value="Genomic_DNA"/>
</dbReference>
<evidence type="ECO:0000313" key="3">
    <source>
        <dbReference type="Proteomes" id="UP001196413"/>
    </source>
</evidence>
<sequence length="105" mass="12085">MLRILCLLAFISTAMACNCTQLPPNEAICAADWVGYQALPQIIVLISRVKVIAFHNPYEDDSGRYDAMYTVEHVHYFKERLQRTTSPTYYVSAIAIKLLKSTRWR</sequence>
<keyword evidence="3" id="KW-1185">Reference proteome</keyword>
<dbReference type="PROSITE" id="PS51257">
    <property type="entry name" value="PROKAR_LIPOPROTEIN"/>
    <property type="match status" value="1"/>
</dbReference>
<dbReference type="AlphaFoldDB" id="A0AAD5QLM9"/>
<protein>
    <submittedName>
        <fullName evidence="2">Uncharacterized protein</fullName>
    </submittedName>
</protein>
<dbReference type="InterPro" id="IPR008993">
    <property type="entry name" value="TIMP-like_OB-fold"/>
</dbReference>
<gene>
    <name evidence="2" type="ORF">KIN20_010106</name>
</gene>
<dbReference type="Gene3D" id="2.40.50.120">
    <property type="match status" value="1"/>
</dbReference>